<feature type="region of interest" description="Disordered" evidence="1">
    <location>
        <begin position="80"/>
        <end position="102"/>
    </location>
</feature>
<protein>
    <submittedName>
        <fullName evidence="2">Uncharacterized protein</fullName>
    </submittedName>
</protein>
<gene>
    <name evidence="2" type="ORF">OSTQU699_LOCUS10629</name>
</gene>
<dbReference type="EMBL" id="CAJHUC010003066">
    <property type="protein sequence ID" value="CAD7705274.1"/>
    <property type="molecule type" value="Genomic_DNA"/>
</dbReference>
<comment type="caution">
    <text evidence="2">The sequence shown here is derived from an EMBL/GenBank/DDBJ whole genome shotgun (WGS) entry which is preliminary data.</text>
</comment>
<accession>A0A8S1JG68</accession>
<dbReference type="AlphaFoldDB" id="A0A8S1JG68"/>
<proteinExistence type="predicted"/>
<reference evidence="2" key="1">
    <citation type="submission" date="2020-12" db="EMBL/GenBank/DDBJ databases">
        <authorList>
            <person name="Iha C."/>
        </authorList>
    </citation>
    <scope>NUCLEOTIDE SEQUENCE</scope>
</reference>
<evidence type="ECO:0000256" key="1">
    <source>
        <dbReference type="SAM" id="MobiDB-lite"/>
    </source>
</evidence>
<feature type="region of interest" description="Disordered" evidence="1">
    <location>
        <begin position="25"/>
        <end position="62"/>
    </location>
</feature>
<dbReference type="Proteomes" id="UP000708148">
    <property type="component" value="Unassembled WGS sequence"/>
</dbReference>
<sequence>MRQRRPLQPPHPPFWLPGRPALPPCWPGSRAAAPQMRPPPPRAALVPAAPGHPPPSWPPTQALPQMAAYSAMAFFRPTAASSSSSWRPPERRGAAAGRLGVWPPKKPPAPWWAAPGRPLTTRARKSKSVLAWVLAWGAPARGPRAGWAGGEDDGAELPVTLKLVKAASDSSVMALALPLGDPSLTALPTWLAKGERPGSEMAVRFVSGPASWCVS</sequence>
<feature type="compositionally biased region" description="Pro residues" evidence="1">
    <location>
        <begin position="7"/>
        <end position="20"/>
    </location>
</feature>
<name>A0A8S1JG68_9CHLO</name>
<feature type="region of interest" description="Disordered" evidence="1">
    <location>
        <begin position="1"/>
        <end position="20"/>
    </location>
</feature>
<evidence type="ECO:0000313" key="3">
    <source>
        <dbReference type="Proteomes" id="UP000708148"/>
    </source>
</evidence>
<keyword evidence="3" id="KW-1185">Reference proteome</keyword>
<evidence type="ECO:0000313" key="2">
    <source>
        <dbReference type="EMBL" id="CAD7705274.1"/>
    </source>
</evidence>
<organism evidence="2 3">
    <name type="scientific">Ostreobium quekettii</name>
    <dbReference type="NCBI Taxonomy" id="121088"/>
    <lineage>
        <taxon>Eukaryota</taxon>
        <taxon>Viridiplantae</taxon>
        <taxon>Chlorophyta</taxon>
        <taxon>core chlorophytes</taxon>
        <taxon>Ulvophyceae</taxon>
        <taxon>TCBD clade</taxon>
        <taxon>Bryopsidales</taxon>
        <taxon>Ostreobineae</taxon>
        <taxon>Ostreobiaceae</taxon>
        <taxon>Ostreobium</taxon>
    </lineage>
</organism>